<accession>A0AAU9GEJ5</accession>
<organism evidence="2 3">
    <name type="scientific">Drosophila madeirensis</name>
    <name type="common">Fruit fly</name>
    <dbReference type="NCBI Taxonomy" id="30013"/>
    <lineage>
        <taxon>Eukaryota</taxon>
        <taxon>Metazoa</taxon>
        <taxon>Ecdysozoa</taxon>
        <taxon>Arthropoda</taxon>
        <taxon>Hexapoda</taxon>
        <taxon>Insecta</taxon>
        <taxon>Pterygota</taxon>
        <taxon>Neoptera</taxon>
        <taxon>Endopterygota</taxon>
        <taxon>Diptera</taxon>
        <taxon>Brachycera</taxon>
        <taxon>Muscomorpha</taxon>
        <taxon>Ephydroidea</taxon>
        <taxon>Drosophilidae</taxon>
        <taxon>Drosophila</taxon>
        <taxon>Sophophora</taxon>
    </lineage>
</organism>
<feature type="signal peptide" evidence="1">
    <location>
        <begin position="1"/>
        <end position="27"/>
    </location>
</feature>
<dbReference type="AlphaFoldDB" id="A0AAU9GEJ5"/>
<evidence type="ECO:0000313" key="2">
    <source>
        <dbReference type="EMBL" id="BFG06106.1"/>
    </source>
</evidence>
<keyword evidence="3" id="KW-1185">Reference proteome</keyword>
<reference evidence="2 3" key="1">
    <citation type="submission" date="2024-02" db="EMBL/GenBank/DDBJ databases">
        <title>A chromosome-level genome assembly of Drosophila madeirensis, a fruit fly species endemic to Madeira island.</title>
        <authorList>
            <person name="Tomihara K."/>
            <person name="Llopart A."/>
            <person name="Yamamoto D."/>
        </authorList>
    </citation>
    <scope>NUCLEOTIDE SEQUENCE [LARGE SCALE GENOMIC DNA]</scope>
    <source>
        <strain evidence="2 3">RF1</strain>
    </source>
</reference>
<evidence type="ECO:0000313" key="3">
    <source>
        <dbReference type="Proteomes" id="UP001500889"/>
    </source>
</evidence>
<dbReference type="Proteomes" id="UP001500889">
    <property type="component" value="Chromosome E"/>
</dbReference>
<evidence type="ECO:0000256" key="1">
    <source>
        <dbReference type="SAM" id="SignalP"/>
    </source>
</evidence>
<sequence length="137" mass="14885">MNTSHKLMWLLLLALPLLLLLIGHTSARHLTLRPLSRAEVHELESSLPLGRSVASGFAALTGFALGLGKALTGVFIYDVITANVTDIEESESSASETSIREICFDTGRSGNDLDVEEETSLKSSNAMTTCIVYYKNR</sequence>
<dbReference type="EMBL" id="AP029267">
    <property type="protein sequence ID" value="BFG06106.1"/>
    <property type="molecule type" value="Genomic_DNA"/>
</dbReference>
<name>A0AAU9GEJ5_DROMD</name>
<proteinExistence type="predicted"/>
<feature type="chain" id="PRO_5043930704" evidence="1">
    <location>
        <begin position="28"/>
        <end position="137"/>
    </location>
</feature>
<gene>
    <name evidence="2" type="ORF">DMAD_04693</name>
</gene>
<protein>
    <submittedName>
        <fullName evidence="2">Uncharacterized protein</fullName>
    </submittedName>
</protein>
<keyword evidence="1" id="KW-0732">Signal</keyword>